<proteinExistence type="predicted"/>
<evidence type="ECO:0000313" key="3">
    <source>
        <dbReference type="Proteomes" id="UP001497512"/>
    </source>
</evidence>
<dbReference type="Proteomes" id="UP001497512">
    <property type="component" value="Chromosome 8"/>
</dbReference>
<sequence>MHTHQSGCRIFRESHHATPGGGRPFPSGAPRDIPTIPICFWIEIVDGESSPDLPRRVGTLAFFSLPLPSTSSSRPAPRRNPVDHGGFLGFLTSAPGD</sequence>
<dbReference type="EMBL" id="OZ019900">
    <property type="protein sequence ID" value="CAK9235657.1"/>
    <property type="molecule type" value="Genomic_DNA"/>
</dbReference>
<gene>
    <name evidence="2" type="ORF">CSSPTR1EN2_LOCUS22826</name>
</gene>
<evidence type="ECO:0000313" key="2">
    <source>
        <dbReference type="EMBL" id="CAK9235657.1"/>
    </source>
</evidence>
<name>A0ABP0V1X5_9BRYO</name>
<protein>
    <submittedName>
        <fullName evidence="2">Uncharacterized protein</fullName>
    </submittedName>
</protein>
<feature type="region of interest" description="Disordered" evidence="1">
    <location>
        <begin position="68"/>
        <end position="97"/>
    </location>
</feature>
<organism evidence="2 3">
    <name type="scientific">Sphagnum troendelagicum</name>
    <dbReference type="NCBI Taxonomy" id="128251"/>
    <lineage>
        <taxon>Eukaryota</taxon>
        <taxon>Viridiplantae</taxon>
        <taxon>Streptophyta</taxon>
        <taxon>Embryophyta</taxon>
        <taxon>Bryophyta</taxon>
        <taxon>Sphagnophytina</taxon>
        <taxon>Sphagnopsida</taxon>
        <taxon>Sphagnales</taxon>
        <taxon>Sphagnaceae</taxon>
        <taxon>Sphagnum</taxon>
    </lineage>
</organism>
<feature type="region of interest" description="Disordered" evidence="1">
    <location>
        <begin position="1"/>
        <end position="31"/>
    </location>
</feature>
<evidence type="ECO:0000256" key="1">
    <source>
        <dbReference type="SAM" id="MobiDB-lite"/>
    </source>
</evidence>
<reference evidence="2" key="1">
    <citation type="submission" date="2024-02" db="EMBL/GenBank/DDBJ databases">
        <authorList>
            <consortium name="ELIXIR-Norway"/>
            <consortium name="Elixir Norway"/>
        </authorList>
    </citation>
    <scope>NUCLEOTIDE SEQUENCE</scope>
</reference>
<accession>A0ABP0V1X5</accession>
<keyword evidence="3" id="KW-1185">Reference proteome</keyword>